<feature type="compositionally biased region" description="Polar residues" evidence="1">
    <location>
        <begin position="84"/>
        <end position="113"/>
    </location>
</feature>
<evidence type="ECO:0000256" key="1">
    <source>
        <dbReference type="SAM" id="MobiDB-lite"/>
    </source>
</evidence>
<comment type="caution">
    <text evidence="2">The sequence shown here is derived from an EMBL/GenBank/DDBJ whole genome shotgun (WGS) entry which is preliminary data.</text>
</comment>
<reference evidence="2" key="1">
    <citation type="submission" date="2019-05" db="EMBL/GenBank/DDBJ databases">
        <title>Annotation for the trematode Fasciolopsis buski.</title>
        <authorList>
            <person name="Choi Y.-J."/>
        </authorList>
    </citation>
    <scope>NUCLEOTIDE SEQUENCE</scope>
    <source>
        <strain evidence="2">HT</strain>
        <tissue evidence="2">Whole worm</tissue>
    </source>
</reference>
<feature type="compositionally biased region" description="Low complexity" evidence="1">
    <location>
        <begin position="21"/>
        <end position="59"/>
    </location>
</feature>
<dbReference type="AlphaFoldDB" id="A0A8E0RY79"/>
<name>A0A8E0RY79_9TREM</name>
<feature type="compositionally biased region" description="Polar residues" evidence="1">
    <location>
        <begin position="1"/>
        <end position="20"/>
    </location>
</feature>
<sequence length="608" mass="63034">MPSSCPNGIRASGQNEVENASCSLSSSSPPTPSQPLVATTAPLSATTTTTLATTKSALVNHKNTHETKQNTGKGSRGAKGPRGQNPSGGKVSTSDGRRISANSSNMHSVQNLTDQVRLGTYSDNALSTDSRMTSSRSLIMNTADSEAAIPSSSAKLSAPAVVSSTVSPAVYDPALVHSYLAQVQGYIPGIPCSAQQCSTCYPVLDSAGYVNNASPSAVQQPMLLTRPLLGGVGSTGGETAPSTCYVWVGQDAEAQKQMYQTQLTLSQLNLNSVTPSIPQSYGVQPECSTGMSFVAANTTGEPPSAPGPLVNSSPQSDANVFSGSSSSLVVPVGAVTSTNSQPRAVSESRFPYPAQPGTPVRNLLNYSTGTSVTNQGGGLCIDATSMDNAMWTGNYVTNAAGGAGTGNLWIPPPSAFPNYTHPYYQALSVPVASISSSGLVNYEDPTSVQQNTVDRCYSNPAISIGEKYSSAAAATAVAQDCYYSPGASISPGSVWAGSAKIPVPKTYTPFPVIGPSSSIFSSVNAQPQVCTNANPNSWQMLLSAVNAQKSGQGVNSNLLRAPFSSYHLSLEHARLSGGRRRVPPTSYTTRTVACKEFNPVELQSLKLR</sequence>
<accession>A0A8E0RY79</accession>
<proteinExistence type="predicted"/>
<dbReference type="OrthoDB" id="306690at2759"/>
<keyword evidence="3" id="KW-1185">Reference proteome</keyword>
<evidence type="ECO:0000313" key="3">
    <source>
        <dbReference type="Proteomes" id="UP000728185"/>
    </source>
</evidence>
<evidence type="ECO:0000313" key="2">
    <source>
        <dbReference type="EMBL" id="KAA0191393.1"/>
    </source>
</evidence>
<dbReference type="EMBL" id="LUCM01006358">
    <property type="protein sequence ID" value="KAA0191393.1"/>
    <property type="molecule type" value="Genomic_DNA"/>
</dbReference>
<protein>
    <submittedName>
        <fullName evidence="2">Uncharacterized protein</fullName>
    </submittedName>
</protein>
<feature type="region of interest" description="Disordered" evidence="1">
    <location>
        <begin position="1"/>
        <end position="113"/>
    </location>
</feature>
<dbReference type="Proteomes" id="UP000728185">
    <property type="component" value="Unassembled WGS sequence"/>
</dbReference>
<organism evidence="2 3">
    <name type="scientific">Fasciolopsis buskii</name>
    <dbReference type="NCBI Taxonomy" id="27845"/>
    <lineage>
        <taxon>Eukaryota</taxon>
        <taxon>Metazoa</taxon>
        <taxon>Spiralia</taxon>
        <taxon>Lophotrochozoa</taxon>
        <taxon>Platyhelminthes</taxon>
        <taxon>Trematoda</taxon>
        <taxon>Digenea</taxon>
        <taxon>Plagiorchiida</taxon>
        <taxon>Echinostomata</taxon>
        <taxon>Echinostomatoidea</taxon>
        <taxon>Fasciolidae</taxon>
        <taxon>Fasciolopsis</taxon>
    </lineage>
</organism>
<gene>
    <name evidence="2" type="ORF">FBUS_07098</name>
</gene>